<feature type="region of interest" description="Disordered" evidence="1">
    <location>
        <begin position="393"/>
        <end position="464"/>
    </location>
</feature>
<feature type="compositionally biased region" description="Basic and acidic residues" evidence="1">
    <location>
        <begin position="439"/>
        <end position="464"/>
    </location>
</feature>
<feature type="region of interest" description="Disordered" evidence="1">
    <location>
        <begin position="231"/>
        <end position="250"/>
    </location>
</feature>
<protein>
    <submittedName>
        <fullName evidence="2">Uncharacterized protein</fullName>
    </submittedName>
</protein>
<feature type="region of interest" description="Disordered" evidence="1">
    <location>
        <begin position="69"/>
        <end position="122"/>
    </location>
</feature>
<feature type="region of interest" description="Disordered" evidence="1">
    <location>
        <begin position="528"/>
        <end position="564"/>
    </location>
</feature>
<evidence type="ECO:0000313" key="3">
    <source>
        <dbReference type="Proteomes" id="UP001372834"/>
    </source>
</evidence>
<feature type="compositionally biased region" description="Polar residues" evidence="1">
    <location>
        <begin position="101"/>
        <end position="122"/>
    </location>
</feature>
<comment type="caution">
    <text evidence="2">The sequence shown here is derived from an EMBL/GenBank/DDBJ whole genome shotgun (WGS) entry which is preliminary data.</text>
</comment>
<reference evidence="2 3" key="1">
    <citation type="submission" date="2023-10" db="EMBL/GenBank/DDBJ databases">
        <title>Genomes of two closely related lineages of the louse Polyplax serrata with different host specificities.</title>
        <authorList>
            <person name="Martinu J."/>
            <person name="Tarabai H."/>
            <person name="Stefka J."/>
            <person name="Hypsa V."/>
        </authorList>
    </citation>
    <scope>NUCLEOTIDE SEQUENCE [LARGE SCALE GENOMIC DNA]</scope>
    <source>
        <strain evidence="2">HR10_N</strain>
    </source>
</reference>
<dbReference type="EMBL" id="JAWJWE010000039">
    <property type="protein sequence ID" value="KAK6620864.1"/>
    <property type="molecule type" value="Genomic_DNA"/>
</dbReference>
<dbReference type="AlphaFoldDB" id="A0AAN8NSL2"/>
<name>A0AAN8NSL2_POLSC</name>
<gene>
    <name evidence="2" type="ORF">RUM43_011160</name>
</gene>
<proteinExistence type="predicted"/>
<feature type="region of interest" description="Disordered" evidence="1">
    <location>
        <begin position="166"/>
        <end position="219"/>
    </location>
</feature>
<evidence type="ECO:0000256" key="1">
    <source>
        <dbReference type="SAM" id="MobiDB-lite"/>
    </source>
</evidence>
<feature type="region of interest" description="Disordered" evidence="1">
    <location>
        <begin position="576"/>
        <end position="595"/>
    </location>
</feature>
<evidence type="ECO:0000313" key="2">
    <source>
        <dbReference type="EMBL" id="KAK6620864.1"/>
    </source>
</evidence>
<organism evidence="2 3">
    <name type="scientific">Polyplax serrata</name>
    <name type="common">Common mouse louse</name>
    <dbReference type="NCBI Taxonomy" id="468196"/>
    <lineage>
        <taxon>Eukaryota</taxon>
        <taxon>Metazoa</taxon>
        <taxon>Ecdysozoa</taxon>
        <taxon>Arthropoda</taxon>
        <taxon>Hexapoda</taxon>
        <taxon>Insecta</taxon>
        <taxon>Pterygota</taxon>
        <taxon>Neoptera</taxon>
        <taxon>Paraneoptera</taxon>
        <taxon>Psocodea</taxon>
        <taxon>Troctomorpha</taxon>
        <taxon>Phthiraptera</taxon>
        <taxon>Anoplura</taxon>
        <taxon>Polyplacidae</taxon>
        <taxon>Polyplax</taxon>
    </lineage>
</organism>
<sequence>MAEIGPNLVMPDERAAGVISGSDPYRELELYLEKVNEEFGEVFERWLGTSELPKLKQNGGVKTCHQLQTSQSNGGENVKMCNGNQPKRKSRDLRNNELEEISQNSCRTRSLPTKTKNGNVRNYRRLNNMQICTKDKFKDDKEWSDGLMADFEKLIQMELSQLTIETMKEDSKSQDSSGSPNSDSSVSTDSNSSTGSLKRNPRTFRRHFSEGSDGHGNGDAILLRVRPLAEEFQRRGSDSQLPPRRPKRIPSPVRIKDFFRSTSPFGTKGKIEISNNNTAEGKRICKNEMDTDVTTAVPAKRKAHTDRKIPFELQNFLTKIRPLGTRNRSPLRGESPGELSSGFNTMNSSIADAEDSLDAILSSVSTATQTSPALSRSSSFTWMSDCSSSIILNTPGSLSDVNDEKSSSSGRSSSSPARLQCENGCRSECDCATTGSRDSSGESRDSGDTQDTREDTKKHQKLNRKETWEKIRRRHSELLRLGRKSYSEEVDVWVRRESVYTQTQEDGDTDREVGVEEHLDNVSKWLENDRFSDKPQGLPLRPKEPVDTNVKSLPLDKSRGSRPQHLSIAPLTIRSLPSPTECQNQPSSPSTASLKLVGTPMAPDLGNKSSSAPVIMKQTMALKKDLAKVEEDTKKLVGTGFSGYEAAKVSVGTSSGR</sequence>
<dbReference type="Proteomes" id="UP001372834">
    <property type="component" value="Unassembled WGS sequence"/>
</dbReference>
<feature type="compositionally biased region" description="Low complexity" evidence="1">
    <location>
        <begin position="174"/>
        <end position="196"/>
    </location>
</feature>
<accession>A0AAN8NSL2</accession>
<feature type="region of interest" description="Disordered" evidence="1">
    <location>
        <begin position="324"/>
        <end position="346"/>
    </location>
</feature>
<feature type="compositionally biased region" description="Polar residues" evidence="1">
    <location>
        <begin position="576"/>
        <end position="593"/>
    </location>
</feature>